<dbReference type="InterPro" id="IPR027367">
    <property type="entry name" value="Gly-zipper_YMGG"/>
</dbReference>
<accession>A0ABS8DA92</accession>
<dbReference type="EMBL" id="JAJBZT010000009">
    <property type="protein sequence ID" value="MCB6184841.1"/>
    <property type="molecule type" value="Genomic_DNA"/>
</dbReference>
<keyword evidence="1" id="KW-0732">Signal</keyword>
<sequence>MKRILLGLSILLAAGSVGAREISNSTWIGGAIGAGVGAVIGHDIGDRDGAILGAAIGGAAGAAIGSNSGRKTYREPERRIVYVEPARREPRYYVEERYIVVPKHDHGRHRGWYKNDYRYRQYRD</sequence>
<feature type="chain" id="PRO_5046308787" evidence="1">
    <location>
        <begin position="20"/>
        <end position="124"/>
    </location>
</feature>
<dbReference type="Pfam" id="PF13441">
    <property type="entry name" value="Gly-zipper_YMGG"/>
    <property type="match status" value="1"/>
</dbReference>
<dbReference type="Proteomes" id="UP001165395">
    <property type="component" value="Unassembled WGS sequence"/>
</dbReference>
<evidence type="ECO:0000313" key="3">
    <source>
        <dbReference type="EMBL" id="MCB6184841.1"/>
    </source>
</evidence>
<protein>
    <submittedName>
        <fullName evidence="3">Glycine zipper 2TM domain-containing protein</fullName>
    </submittedName>
</protein>
<reference evidence="3" key="1">
    <citation type="submission" date="2021-10" db="EMBL/GenBank/DDBJ databases">
        <title>The complete genome sequence of Leeia sp. TBRC 13508.</title>
        <authorList>
            <person name="Charoenyingcharoen P."/>
            <person name="Yukphan P."/>
        </authorList>
    </citation>
    <scope>NUCLEOTIDE SEQUENCE</scope>
    <source>
        <strain evidence="3">TBRC 13508</strain>
    </source>
</reference>
<evidence type="ECO:0000256" key="1">
    <source>
        <dbReference type="SAM" id="SignalP"/>
    </source>
</evidence>
<organism evidence="3 4">
    <name type="scientific">Leeia speluncae</name>
    <dbReference type="NCBI Taxonomy" id="2884804"/>
    <lineage>
        <taxon>Bacteria</taxon>
        <taxon>Pseudomonadati</taxon>
        <taxon>Pseudomonadota</taxon>
        <taxon>Betaproteobacteria</taxon>
        <taxon>Neisseriales</taxon>
        <taxon>Leeiaceae</taxon>
        <taxon>Leeia</taxon>
    </lineage>
</organism>
<feature type="domain" description="YMGG-like Gly-zipper" evidence="2">
    <location>
        <begin position="25"/>
        <end position="66"/>
    </location>
</feature>
<evidence type="ECO:0000313" key="4">
    <source>
        <dbReference type="Proteomes" id="UP001165395"/>
    </source>
</evidence>
<feature type="signal peptide" evidence="1">
    <location>
        <begin position="1"/>
        <end position="19"/>
    </location>
</feature>
<proteinExistence type="predicted"/>
<comment type="caution">
    <text evidence="3">The sequence shown here is derived from an EMBL/GenBank/DDBJ whole genome shotgun (WGS) entry which is preliminary data.</text>
</comment>
<keyword evidence="4" id="KW-1185">Reference proteome</keyword>
<dbReference type="RefSeq" id="WP_227181657.1">
    <property type="nucleotide sequence ID" value="NZ_JAJBZT010000009.1"/>
</dbReference>
<evidence type="ECO:0000259" key="2">
    <source>
        <dbReference type="Pfam" id="PF13441"/>
    </source>
</evidence>
<name>A0ABS8DA92_9NEIS</name>
<gene>
    <name evidence="3" type="ORF">LIN78_14935</name>
</gene>